<organism evidence="1 2">
    <name type="scientific">Pseudonocardia adelaidensis</name>
    <dbReference type="NCBI Taxonomy" id="648754"/>
    <lineage>
        <taxon>Bacteria</taxon>
        <taxon>Bacillati</taxon>
        <taxon>Actinomycetota</taxon>
        <taxon>Actinomycetes</taxon>
        <taxon>Pseudonocardiales</taxon>
        <taxon>Pseudonocardiaceae</taxon>
        <taxon>Pseudonocardia</taxon>
    </lineage>
</organism>
<dbReference type="Proteomes" id="UP001500804">
    <property type="component" value="Unassembled WGS sequence"/>
</dbReference>
<accession>A0ABP9NUA0</accession>
<keyword evidence="2" id="KW-1185">Reference proteome</keyword>
<gene>
    <name evidence="1" type="ORF">GCM10023320_60770</name>
</gene>
<evidence type="ECO:0000313" key="1">
    <source>
        <dbReference type="EMBL" id="GAA5133895.1"/>
    </source>
</evidence>
<protein>
    <submittedName>
        <fullName evidence="1">Uncharacterized protein</fullName>
    </submittedName>
</protein>
<dbReference type="RefSeq" id="WP_345609688.1">
    <property type="nucleotide sequence ID" value="NZ_BAABJO010000028.1"/>
</dbReference>
<proteinExistence type="predicted"/>
<sequence length="343" mass="36621">MTTYAYDTTSNQLVAVWDTGIGATFASVARLNAATEQSVGLLLADALTRLSTAIWMTYSAPELLDLPAAVARRALRRPNVPQAGRVRVEEHPVVESAHCVGRGLEELGSAGVRRAVIADVDRELAAASSADRGDLTGRARQAVMLTRVTPSPSQIAQADRLFHEAPAGGPRLYTEVEPSAAGVAAIHWFFAAVDVVARLGGTSVEEALHRAHEEHYFDPAVPRAVLRISSADPDRTPLLIGRTLLQAAVLQGRGMILSPCDLEPGEPYFTVLDPVRPARCLLDGLVRGIQALGALHATYLDPELDPDCDRTEPGALADRHFDAAVRGEAATRAPERMADLVAP</sequence>
<dbReference type="EMBL" id="BAABJO010000028">
    <property type="protein sequence ID" value="GAA5133895.1"/>
    <property type="molecule type" value="Genomic_DNA"/>
</dbReference>
<comment type="caution">
    <text evidence="1">The sequence shown here is derived from an EMBL/GenBank/DDBJ whole genome shotgun (WGS) entry which is preliminary data.</text>
</comment>
<name>A0ABP9NUA0_9PSEU</name>
<evidence type="ECO:0000313" key="2">
    <source>
        <dbReference type="Proteomes" id="UP001500804"/>
    </source>
</evidence>
<reference evidence="2" key="1">
    <citation type="journal article" date="2019" name="Int. J. Syst. Evol. Microbiol.">
        <title>The Global Catalogue of Microorganisms (GCM) 10K type strain sequencing project: providing services to taxonomists for standard genome sequencing and annotation.</title>
        <authorList>
            <consortium name="The Broad Institute Genomics Platform"/>
            <consortium name="The Broad Institute Genome Sequencing Center for Infectious Disease"/>
            <person name="Wu L."/>
            <person name="Ma J."/>
        </authorList>
    </citation>
    <scope>NUCLEOTIDE SEQUENCE [LARGE SCALE GENOMIC DNA]</scope>
    <source>
        <strain evidence="2">JCM 18302</strain>
    </source>
</reference>